<evidence type="ECO:0000256" key="2">
    <source>
        <dbReference type="RuleBase" id="RU000411"/>
    </source>
</evidence>
<dbReference type="SMART" id="SM00093">
    <property type="entry name" value="SERPIN"/>
    <property type="match status" value="1"/>
</dbReference>
<accession>A0A914QUD4</accession>
<dbReference type="PANTHER" id="PTHR11461:SF211">
    <property type="entry name" value="GH10112P-RELATED"/>
    <property type="match status" value="1"/>
</dbReference>
<dbReference type="GO" id="GO:0004867">
    <property type="term" value="F:serine-type endopeptidase inhibitor activity"/>
    <property type="evidence" value="ECO:0007669"/>
    <property type="project" value="InterPro"/>
</dbReference>
<dbReference type="PROSITE" id="PS00284">
    <property type="entry name" value="SERPIN"/>
    <property type="match status" value="1"/>
</dbReference>
<dbReference type="InterPro" id="IPR042178">
    <property type="entry name" value="Serpin_sf_1"/>
</dbReference>
<sequence length="385" mass="43837">MAKKFVSITEAQLGFALKLLQSQHNDNSSIVFSPVSIALAMAMINVGAQGNTAKQINDALAEGFLESEIHAYFKTLIEHIRNEYAVKEQPPEPEIDPNDKVALERQAMRRMCLQEWNPYISGFVLETFNRAYINDDINLRENFVEKFDEFYQGGIEKVNFEDAVTVAKAKMMKQNSKEWQYSDTKTFQFLTLNYQQCDLSMRIILPRELFGLANLIKNLTANELMQHLTKEESVEVIVKMPRFEIKTEFDAVKALKNMGIKDLFETNANLEGISSDSKSLWISSVLHNAYIYTDEEGTEAAAVTVQNLKGYNLYTHPPPIDFTANHPFIYLITDSKNNIYFFGVVSGAEFDDYCDSGSSYQSIKDKMSQNPVTNFAKKLFGKKKS</sequence>
<dbReference type="GO" id="GO:0005615">
    <property type="term" value="C:extracellular space"/>
    <property type="evidence" value="ECO:0007669"/>
    <property type="project" value="InterPro"/>
</dbReference>
<dbReference type="Gene3D" id="3.30.497.10">
    <property type="entry name" value="Antithrombin, subunit I, domain 2"/>
    <property type="match status" value="2"/>
</dbReference>
<dbReference type="Pfam" id="PF00079">
    <property type="entry name" value="Serpin"/>
    <property type="match status" value="1"/>
</dbReference>
<evidence type="ECO:0000256" key="1">
    <source>
        <dbReference type="ARBA" id="ARBA00009500"/>
    </source>
</evidence>
<organism evidence="4 5">
    <name type="scientific">Panagrolaimus davidi</name>
    <dbReference type="NCBI Taxonomy" id="227884"/>
    <lineage>
        <taxon>Eukaryota</taxon>
        <taxon>Metazoa</taxon>
        <taxon>Ecdysozoa</taxon>
        <taxon>Nematoda</taxon>
        <taxon>Chromadorea</taxon>
        <taxon>Rhabditida</taxon>
        <taxon>Tylenchina</taxon>
        <taxon>Panagrolaimomorpha</taxon>
        <taxon>Panagrolaimoidea</taxon>
        <taxon>Panagrolaimidae</taxon>
        <taxon>Panagrolaimus</taxon>
    </lineage>
</organism>
<dbReference type="InterPro" id="IPR042185">
    <property type="entry name" value="Serpin_sf_2"/>
</dbReference>
<dbReference type="SUPFAM" id="SSF56574">
    <property type="entry name" value="Serpins"/>
    <property type="match status" value="1"/>
</dbReference>
<comment type="similarity">
    <text evidence="1 2">Belongs to the serpin family.</text>
</comment>
<dbReference type="InterPro" id="IPR023796">
    <property type="entry name" value="Serpin_dom"/>
</dbReference>
<dbReference type="PANTHER" id="PTHR11461">
    <property type="entry name" value="SERINE PROTEASE INHIBITOR, SERPIN"/>
    <property type="match status" value="1"/>
</dbReference>
<name>A0A914QUD4_9BILA</name>
<dbReference type="WBParaSite" id="PDA_v2.g5358.t1">
    <property type="protein sequence ID" value="PDA_v2.g5358.t1"/>
    <property type="gene ID" value="PDA_v2.g5358"/>
</dbReference>
<evidence type="ECO:0000313" key="5">
    <source>
        <dbReference type="WBParaSite" id="PDA_v2.g5358.t1"/>
    </source>
</evidence>
<evidence type="ECO:0000313" key="4">
    <source>
        <dbReference type="Proteomes" id="UP000887578"/>
    </source>
</evidence>
<evidence type="ECO:0000259" key="3">
    <source>
        <dbReference type="SMART" id="SM00093"/>
    </source>
</evidence>
<dbReference type="Gene3D" id="2.30.39.10">
    <property type="entry name" value="Alpha-1-antitrypsin, domain 1"/>
    <property type="match status" value="1"/>
</dbReference>
<reference evidence="5" key="1">
    <citation type="submission" date="2022-11" db="UniProtKB">
        <authorList>
            <consortium name="WormBaseParasite"/>
        </authorList>
    </citation>
    <scope>IDENTIFICATION</scope>
</reference>
<dbReference type="AlphaFoldDB" id="A0A914QUD4"/>
<keyword evidence="4" id="KW-1185">Reference proteome</keyword>
<dbReference type="InterPro" id="IPR023795">
    <property type="entry name" value="Serpin_CS"/>
</dbReference>
<dbReference type="InterPro" id="IPR036186">
    <property type="entry name" value="Serpin_sf"/>
</dbReference>
<protein>
    <submittedName>
        <fullName evidence="5">Serpin domain-containing protein</fullName>
    </submittedName>
</protein>
<feature type="domain" description="Serpin" evidence="3">
    <location>
        <begin position="15"/>
        <end position="348"/>
    </location>
</feature>
<dbReference type="CDD" id="cd00172">
    <property type="entry name" value="serpin"/>
    <property type="match status" value="1"/>
</dbReference>
<dbReference type="InterPro" id="IPR000215">
    <property type="entry name" value="Serpin_fam"/>
</dbReference>
<proteinExistence type="inferred from homology"/>
<dbReference type="Proteomes" id="UP000887578">
    <property type="component" value="Unplaced"/>
</dbReference>